<evidence type="ECO:0000256" key="2">
    <source>
        <dbReference type="ARBA" id="ARBA00004785"/>
    </source>
</evidence>
<evidence type="ECO:0000256" key="6">
    <source>
        <dbReference type="ARBA" id="ARBA00022490"/>
    </source>
</evidence>
<protein>
    <recommendedName>
        <fullName evidence="14">Coproporphyrinogen-III oxidase</fullName>
        <ecNumber evidence="14">1.3.98.3</ecNumber>
    </recommendedName>
</protein>
<gene>
    <name evidence="18" type="primary">hemN</name>
    <name evidence="18" type="ORF">COA17_00430</name>
</gene>
<comment type="subunit">
    <text evidence="4">Monomer.</text>
</comment>
<evidence type="ECO:0000256" key="7">
    <source>
        <dbReference type="ARBA" id="ARBA00022691"/>
    </source>
</evidence>
<dbReference type="InterPro" id="IPR013785">
    <property type="entry name" value="Aldolase_TIM"/>
</dbReference>
<evidence type="ECO:0000313" key="19">
    <source>
        <dbReference type="Proteomes" id="UP000218784"/>
    </source>
</evidence>
<comment type="similarity">
    <text evidence="3 14">Belongs to the anaerobic coproporphyrinogen-III oxidase family.</text>
</comment>
<dbReference type="Proteomes" id="UP000218784">
    <property type="component" value="Unassembled WGS sequence"/>
</dbReference>
<keyword evidence="11 14" id="KW-0411">Iron-sulfur</keyword>
<keyword evidence="8 14" id="KW-0479">Metal-binding</keyword>
<keyword evidence="9 14" id="KW-0560">Oxidoreductase</keyword>
<evidence type="ECO:0000256" key="16">
    <source>
        <dbReference type="PIRSR" id="PIRSR000167-2"/>
    </source>
</evidence>
<sequence length="447" mass="48103">MATYHPDLARQAIPRYTSYPTAVDFTPAVGPERQALALLGVAPDTPVSLYIHVPYCREICWYCGCNTGATGRPARLDAYVDALLAEIGLVAGLLDGRVRSIHFGGGSPNALSPAQLLRLAEAIRDQFGVDTAAEWAMEIDPRGFDTAYADTLAAIGIRRVSIGVQTFAPAIQRAINRVQPYEAIALVAERLHGVGIWHLNFDLMYGLPGQRAEDIAETIAAALTLHPARVAMFGYAHLPAMIPRQRMIDAADLPDPQQRFAHSALTHDLLVGAGYAPIGFDHFARADDPLAIAAVTGRLRRNFQGFTDDEAEAVIGIGASAISQFDGLIVQNEKHVGRYRAAIAGGHLATTRGVVRNAEDRLRGAIIERLLCDGQVDLAALCGAHRLALTSLLDALVALAPLEQRGIARWCGGRLYLDDGDRAYRRVVAAAFDARRRRAAAPASLAV</sequence>
<dbReference type="EC" id="1.3.98.3" evidence="14"/>
<keyword evidence="5 14" id="KW-0004">4Fe-4S</keyword>
<evidence type="ECO:0000256" key="14">
    <source>
        <dbReference type="PIRNR" id="PIRNR000167"/>
    </source>
</evidence>
<feature type="binding site" evidence="15">
    <location>
        <position position="177"/>
    </location>
    <ligand>
        <name>S-adenosyl-L-methionine</name>
        <dbReference type="ChEBI" id="CHEBI:59789"/>
        <label>2</label>
    </ligand>
</feature>
<dbReference type="RefSeq" id="WP_096609454.1">
    <property type="nucleotide sequence ID" value="NZ_NWVD01000001.1"/>
</dbReference>
<organism evidence="18 19">
    <name type="scientific">Sphingomonas ginsenosidimutans</name>
    <dbReference type="NCBI Taxonomy" id="862134"/>
    <lineage>
        <taxon>Bacteria</taxon>
        <taxon>Pseudomonadati</taxon>
        <taxon>Pseudomonadota</taxon>
        <taxon>Alphaproteobacteria</taxon>
        <taxon>Sphingomonadales</taxon>
        <taxon>Sphingomonadaceae</taxon>
        <taxon>Sphingomonas</taxon>
    </lineage>
</organism>
<keyword evidence="6 14" id="KW-0963">Cytoplasm</keyword>
<proteinExistence type="inferred from homology"/>
<accession>A0A2A4I037</accession>
<evidence type="ECO:0000256" key="11">
    <source>
        <dbReference type="ARBA" id="ARBA00023014"/>
    </source>
</evidence>
<name>A0A2A4I037_9SPHN</name>
<dbReference type="PANTHER" id="PTHR13932:SF6">
    <property type="entry name" value="OXYGEN-INDEPENDENT COPROPORPHYRINOGEN III OXIDASE"/>
    <property type="match status" value="1"/>
</dbReference>
<dbReference type="InterPro" id="IPR058240">
    <property type="entry name" value="rSAM_sf"/>
</dbReference>
<comment type="cofactor">
    <cofactor evidence="14 16">
        <name>[4Fe-4S] cluster</name>
        <dbReference type="ChEBI" id="CHEBI:49883"/>
    </cofactor>
    <text evidence="14 16">Binds 1 [4Fe-4S] cluster. The cluster is coordinated with 3 cysteines and an exchangeable S-adenosyl-L-methionine.</text>
</comment>
<feature type="binding site" evidence="15">
    <location>
        <position position="202"/>
    </location>
    <ligand>
        <name>S-adenosyl-L-methionine</name>
        <dbReference type="ChEBI" id="CHEBI:59789"/>
        <label>2</label>
    </ligand>
</feature>
<dbReference type="SMART" id="SM00729">
    <property type="entry name" value="Elp3"/>
    <property type="match status" value="1"/>
</dbReference>
<dbReference type="Gene3D" id="3.20.20.70">
    <property type="entry name" value="Aldolase class I"/>
    <property type="match status" value="1"/>
</dbReference>
<feature type="binding site" evidence="15">
    <location>
        <begin position="62"/>
        <end position="64"/>
    </location>
    <ligand>
        <name>S-adenosyl-L-methionine</name>
        <dbReference type="ChEBI" id="CHEBI:59789"/>
        <label>2</label>
    </ligand>
</feature>
<dbReference type="GO" id="GO:0006782">
    <property type="term" value="P:protoporphyrinogen IX biosynthetic process"/>
    <property type="evidence" value="ECO:0007669"/>
    <property type="project" value="UniProtKB-UniPathway"/>
</dbReference>
<dbReference type="SFLD" id="SFLDG01065">
    <property type="entry name" value="anaerobic_coproporphyrinogen-I"/>
    <property type="match status" value="1"/>
</dbReference>
<feature type="binding site" evidence="15">
    <location>
        <position position="105"/>
    </location>
    <ligand>
        <name>S-adenosyl-L-methionine</name>
        <dbReference type="ChEBI" id="CHEBI:59789"/>
        <label>1</label>
    </ligand>
</feature>
<evidence type="ECO:0000256" key="15">
    <source>
        <dbReference type="PIRSR" id="PIRSR000167-1"/>
    </source>
</evidence>
<feature type="domain" description="Radical SAM core" evidence="17">
    <location>
        <begin position="41"/>
        <end position="273"/>
    </location>
</feature>
<dbReference type="PROSITE" id="PS51918">
    <property type="entry name" value="RADICAL_SAM"/>
    <property type="match status" value="1"/>
</dbReference>
<dbReference type="InterPro" id="IPR007197">
    <property type="entry name" value="rSAM"/>
</dbReference>
<keyword evidence="7 14" id="KW-0949">S-adenosyl-L-methionine</keyword>
<dbReference type="GO" id="GO:0046872">
    <property type="term" value="F:metal ion binding"/>
    <property type="evidence" value="ECO:0007669"/>
    <property type="project" value="UniProtKB-KW"/>
</dbReference>
<dbReference type="PIRSF" id="PIRSF000167">
    <property type="entry name" value="HemN"/>
    <property type="match status" value="1"/>
</dbReference>
<keyword evidence="10 14" id="KW-0408">Iron</keyword>
<evidence type="ECO:0000256" key="9">
    <source>
        <dbReference type="ARBA" id="ARBA00023002"/>
    </source>
</evidence>
<keyword evidence="12 14" id="KW-0627">Porphyrin biosynthesis</keyword>
<feature type="binding site" evidence="15">
    <location>
        <position position="236"/>
    </location>
    <ligand>
        <name>S-adenosyl-L-methionine</name>
        <dbReference type="ChEBI" id="CHEBI:59789"/>
        <label>2</label>
    </ligand>
</feature>
<feature type="binding site" evidence="16">
    <location>
        <position position="63"/>
    </location>
    <ligand>
        <name>[4Fe-4S] cluster</name>
        <dbReference type="ChEBI" id="CHEBI:49883"/>
        <note>4Fe-4S-S-AdoMet</note>
    </ligand>
</feature>
<comment type="subcellular location">
    <subcellularLocation>
        <location evidence="1 14">Cytoplasm</location>
    </subcellularLocation>
</comment>
<evidence type="ECO:0000256" key="8">
    <source>
        <dbReference type="ARBA" id="ARBA00022723"/>
    </source>
</evidence>
<comment type="caution">
    <text evidence="18">The sequence shown here is derived from an EMBL/GenBank/DDBJ whole genome shotgun (WGS) entry which is preliminary data.</text>
</comment>
<dbReference type="GO" id="GO:0005737">
    <property type="term" value="C:cytoplasm"/>
    <property type="evidence" value="ECO:0007669"/>
    <property type="project" value="UniProtKB-SubCell"/>
</dbReference>
<feature type="binding site" evidence="15">
    <location>
        <position position="50"/>
    </location>
    <ligand>
        <name>S-adenosyl-L-methionine</name>
        <dbReference type="ChEBI" id="CHEBI:59789"/>
        <label>1</label>
    </ligand>
</feature>
<dbReference type="PANTHER" id="PTHR13932">
    <property type="entry name" value="COPROPORPHYRINIGEN III OXIDASE"/>
    <property type="match status" value="1"/>
</dbReference>
<feature type="binding site" evidence="16">
    <location>
        <position position="60"/>
    </location>
    <ligand>
        <name>[4Fe-4S] cluster</name>
        <dbReference type="ChEBI" id="CHEBI:49883"/>
        <note>4Fe-4S-S-AdoMet</note>
    </ligand>
</feature>
<dbReference type="InterPro" id="IPR006638">
    <property type="entry name" value="Elp3/MiaA/NifB-like_rSAM"/>
</dbReference>
<evidence type="ECO:0000256" key="12">
    <source>
        <dbReference type="ARBA" id="ARBA00023244"/>
    </source>
</evidence>
<feature type="binding site" evidence="16">
    <location>
        <position position="56"/>
    </location>
    <ligand>
        <name>[4Fe-4S] cluster</name>
        <dbReference type="ChEBI" id="CHEBI:49883"/>
        <note>4Fe-4S-S-AdoMet</note>
    </ligand>
</feature>
<feature type="binding site" evidence="15">
    <location>
        <position position="322"/>
    </location>
    <ligand>
        <name>S-adenosyl-L-methionine</name>
        <dbReference type="ChEBI" id="CHEBI:59789"/>
        <label>1</label>
    </ligand>
</feature>
<dbReference type="SFLD" id="SFLDS00029">
    <property type="entry name" value="Radical_SAM"/>
    <property type="match status" value="1"/>
</dbReference>
<dbReference type="UniPathway" id="UPA00251">
    <property type="reaction ID" value="UER00323"/>
</dbReference>
<evidence type="ECO:0000256" key="10">
    <source>
        <dbReference type="ARBA" id="ARBA00023004"/>
    </source>
</evidence>
<evidence type="ECO:0000256" key="3">
    <source>
        <dbReference type="ARBA" id="ARBA00005493"/>
    </source>
</evidence>
<dbReference type="CDD" id="cd01335">
    <property type="entry name" value="Radical_SAM"/>
    <property type="match status" value="1"/>
</dbReference>
<dbReference type="Gene3D" id="1.10.10.920">
    <property type="match status" value="1"/>
</dbReference>
<feature type="binding site" evidence="15">
    <location>
        <position position="165"/>
    </location>
    <ligand>
        <name>S-adenosyl-L-methionine</name>
        <dbReference type="ChEBI" id="CHEBI:59789"/>
        <label>2</label>
    </ligand>
</feature>
<keyword evidence="19" id="KW-1185">Reference proteome</keyword>
<evidence type="ECO:0000256" key="4">
    <source>
        <dbReference type="ARBA" id="ARBA00011245"/>
    </source>
</evidence>
<dbReference type="InterPro" id="IPR004558">
    <property type="entry name" value="Coprogen_oxidase_HemN"/>
</dbReference>
<evidence type="ECO:0000256" key="5">
    <source>
        <dbReference type="ARBA" id="ARBA00022485"/>
    </source>
</evidence>
<dbReference type="NCBIfam" id="TIGR00538">
    <property type="entry name" value="hemN"/>
    <property type="match status" value="1"/>
</dbReference>
<dbReference type="GO" id="GO:0004109">
    <property type="term" value="F:coproporphyrinogen oxidase activity"/>
    <property type="evidence" value="ECO:0007669"/>
    <property type="project" value="InterPro"/>
</dbReference>
<evidence type="ECO:0000256" key="13">
    <source>
        <dbReference type="ARBA" id="ARBA00048321"/>
    </source>
</evidence>
<dbReference type="AlphaFoldDB" id="A0A2A4I037"/>
<dbReference type="SUPFAM" id="SSF102114">
    <property type="entry name" value="Radical SAM enzymes"/>
    <property type="match status" value="1"/>
</dbReference>
<evidence type="ECO:0000256" key="1">
    <source>
        <dbReference type="ARBA" id="ARBA00004496"/>
    </source>
</evidence>
<reference evidence="18 19" key="1">
    <citation type="submission" date="2017-09" db="EMBL/GenBank/DDBJ databases">
        <title>Sphingomonas ginsenosidimutans KACC 14949, whole genome shotgun sequence.</title>
        <authorList>
            <person name="Feng G."/>
            <person name="Zhu H."/>
        </authorList>
    </citation>
    <scope>NUCLEOTIDE SEQUENCE [LARGE SCALE GENOMIC DNA]</scope>
    <source>
        <strain evidence="18 19">KACC 14949</strain>
    </source>
</reference>
<evidence type="ECO:0000259" key="17">
    <source>
        <dbReference type="PROSITE" id="PS51918"/>
    </source>
</evidence>
<comment type="catalytic activity">
    <reaction evidence="13 14">
        <text>coproporphyrinogen III + 2 S-adenosyl-L-methionine = protoporphyrinogen IX + 2 5'-deoxyadenosine + 2 L-methionine + 2 CO2</text>
        <dbReference type="Rhea" id="RHEA:15425"/>
        <dbReference type="ChEBI" id="CHEBI:16526"/>
        <dbReference type="ChEBI" id="CHEBI:17319"/>
        <dbReference type="ChEBI" id="CHEBI:57307"/>
        <dbReference type="ChEBI" id="CHEBI:57309"/>
        <dbReference type="ChEBI" id="CHEBI:57844"/>
        <dbReference type="ChEBI" id="CHEBI:59789"/>
        <dbReference type="EC" id="1.3.98.3"/>
    </reaction>
</comment>
<dbReference type="InterPro" id="IPR034505">
    <property type="entry name" value="Coproporphyrinogen-III_oxidase"/>
</dbReference>
<dbReference type="EMBL" id="NWVD01000001">
    <property type="protein sequence ID" value="PCG09980.1"/>
    <property type="molecule type" value="Genomic_DNA"/>
</dbReference>
<comment type="pathway">
    <text evidence="2 14">Porphyrin-containing compound metabolism; protoporphyrin-IX biosynthesis; protoporphyrinogen-IX from coproporphyrinogen-III (AdoMet route): step 1/1.</text>
</comment>
<feature type="binding site" evidence="15">
    <location>
        <position position="138"/>
    </location>
    <ligand>
        <name>S-adenosyl-L-methionine</name>
        <dbReference type="ChEBI" id="CHEBI:59789"/>
        <label>1</label>
    </ligand>
</feature>
<dbReference type="Pfam" id="PF04055">
    <property type="entry name" value="Radical_SAM"/>
    <property type="match status" value="1"/>
</dbReference>
<dbReference type="GO" id="GO:0051539">
    <property type="term" value="F:4 iron, 4 sulfur cluster binding"/>
    <property type="evidence" value="ECO:0007669"/>
    <property type="project" value="UniProtKB-KW"/>
</dbReference>
<dbReference type="GO" id="GO:0051989">
    <property type="term" value="F:coproporphyrinogen dehydrogenase activity"/>
    <property type="evidence" value="ECO:0007669"/>
    <property type="project" value="UniProtKB-EC"/>
</dbReference>
<evidence type="ECO:0000313" key="18">
    <source>
        <dbReference type="EMBL" id="PCG09980.1"/>
    </source>
</evidence>